<organism evidence="7 8">
    <name type="scientific">Arthrobacter pigmenti</name>
    <dbReference type="NCBI Taxonomy" id="271432"/>
    <lineage>
        <taxon>Bacteria</taxon>
        <taxon>Bacillati</taxon>
        <taxon>Actinomycetota</taxon>
        <taxon>Actinomycetes</taxon>
        <taxon>Micrococcales</taxon>
        <taxon>Micrococcaceae</taxon>
        <taxon>Arthrobacter</taxon>
    </lineage>
</organism>
<protein>
    <submittedName>
        <fullName evidence="7">ABC-2 type transport system permease protein</fullName>
    </submittedName>
</protein>
<evidence type="ECO:0000256" key="3">
    <source>
        <dbReference type="ARBA" id="ARBA00022989"/>
    </source>
</evidence>
<dbReference type="EMBL" id="JAATJL010000001">
    <property type="protein sequence ID" value="NJC21839.1"/>
    <property type="molecule type" value="Genomic_DNA"/>
</dbReference>
<dbReference type="PANTHER" id="PTHR43229">
    <property type="entry name" value="NODULATION PROTEIN J"/>
    <property type="match status" value="1"/>
</dbReference>
<feature type="transmembrane region" description="Helical" evidence="5">
    <location>
        <begin position="175"/>
        <end position="202"/>
    </location>
</feature>
<dbReference type="InterPro" id="IPR051784">
    <property type="entry name" value="Nod_factor_ABC_transporter"/>
</dbReference>
<keyword evidence="2 5" id="KW-0812">Transmembrane</keyword>
<feature type="transmembrane region" description="Helical" evidence="5">
    <location>
        <begin position="52"/>
        <end position="73"/>
    </location>
</feature>
<dbReference type="RefSeq" id="WP_167991947.1">
    <property type="nucleotide sequence ID" value="NZ_JAATJL010000001.1"/>
</dbReference>
<dbReference type="GO" id="GO:0140359">
    <property type="term" value="F:ABC-type transporter activity"/>
    <property type="evidence" value="ECO:0007669"/>
    <property type="project" value="InterPro"/>
</dbReference>
<gene>
    <name evidence="7" type="ORF">BJ994_000915</name>
</gene>
<feature type="transmembrane region" description="Helical" evidence="5">
    <location>
        <begin position="26"/>
        <end position="46"/>
    </location>
</feature>
<reference evidence="7 8" key="1">
    <citation type="submission" date="2020-03" db="EMBL/GenBank/DDBJ databases">
        <title>Sequencing the genomes of 1000 actinobacteria strains.</title>
        <authorList>
            <person name="Klenk H.-P."/>
        </authorList>
    </citation>
    <scope>NUCLEOTIDE SEQUENCE [LARGE SCALE GENOMIC DNA]</scope>
    <source>
        <strain evidence="7 8">DSM 16403</strain>
    </source>
</reference>
<evidence type="ECO:0000256" key="2">
    <source>
        <dbReference type="ARBA" id="ARBA00022692"/>
    </source>
</evidence>
<dbReference type="PANTHER" id="PTHR43229:SF6">
    <property type="entry name" value="ABC-TYPE MULTIDRUG TRANSPORT SYSTEM, PERMEASE COMPONENT"/>
    <property type="match status" value="1"/>
</dbReference>
<feature type="domain" description="ABC-2 type transporter transmembrane" evidence="6">
    <location>
        <begin position="22"/>
        <end position="213"/>
    </location>
</feature>
<comment type="caution">
    <text evidence="7">The sequence shown here is derived from an EMBL/GenBank/DDBJ whole genome shotgun (WGS) entry which is preliminary data.</text>
</comment>
<accession>A0A846RL40</accession>
<feature type="transmembrane region" description="Helical" evidence="5">
    <location>
        <begin position="104"/>
        <end position="125"/>
    </location>
</feature>
<feature type="transmembrane region" description="Helical" evidence="5">
    <location>
        <begin position="222"/>
        <end position="244"/>
    </location>
</feature>
<comment type="subcellular location">
    <subcellularLocation>
        <location evidence="1">Membrane</location>
        <topology evidence="1">Multi-pass membrane protein</topology>
    </subcellularLocation>
</comment>
<evidence type="ECO:0000256" key="4">
    <source>
        <dbReference type="ARBA" id="ARBA00023136"/>
    </source>
</evidence>
<evidence type="ECO:0000259" key="6">
    <source>
        <dbReference type="Pfam" id="PF01061"/>
    </source>
</evidence>
<dbReference type="Proteomes" id="UP000547458">
    <property type="component" value="Unassembled WGS sequence"/>
</dbReference>
<sequence>MSATHTSTVMAGAVMQHRRMRGNADWYLTLFTAPMLTLVFLAITQYAGRSDLSGYAVLAPGLIALWGMCLHTAGELITRDREAGTLELLVAAPSSFSALLTGRVGVVTCMGLVGFVESWLVGWIFTGEPVAIRHPVLFAATMVLLVFAMVGTALSMAAVFVLARSARSFQNSLSYPFYLLGGVMVPVALLPEWVHPVSALVFLSWASDLLRESLTIELAGDAAFSLMMLGVLGVLSYVIGNVLVRASINRLRRTGKMTYA</sequence>
<name>A0A846RL40_9MICC</name>
<evidence type="ECO:0000313" key="8">
    <source>
        <dbReference type="Proteomes" id="UP000547458"/>
    </source>
</evidence>
<dbReference type="InterPro" id="IPR013525">
    <property type="entry name" value="ABC2_TM"/>
</dbReference>
<evidence type="ECO:0000256" key="1">
    <source>
        <dbReference type="ARBA" id="ARBA00004141"/>
    </source>
</evidence>
<evidence type="ECO:0000256" key="5">
    <source>
        <dbReference type="SAM" id="Phobius"/>
    </source>
</evidence>
<feature type="transmembrane region" description="Helical" evidence="5">
    <location>
        <begin position="137"/>
        <end position="163"/>
    </location>
</feature>
<evidence type="ECO:0000313" key="7">
    <source>
        <dbReference type="EMBL" id="NJC21839.1"/>
    </source>
</evidence>
<dbReference type="AlphaFoldDB" id="A0A846RL40"/>
<keyword evidence="4 5" id="KW-0472">Membrane</keyword>
<dbReference type="GO" id="GO:0016020">
    <property type="term" value="C:membrane"/>
    <property type="evidence" value="ECO:0007669"/>
    <property type="project" value="UniProtKB-SubCell"/>
</dbReference>
<keyword evidence="8" id="KW-1185">Reference proteome</keyword>
<keyword evidence="3 5" id="KW-1133">Transmembrane helix</keyword>
<dbReference type="Pfam" id="PF01061">
    <property type="entry name" value="ABC2_membrane"/>
    <property type="match status" value="1"/>
</dbReference>
<proteinExistence type="predicted"/>